<comment type="caution">
    <text evidence="2">The sequence shown here is derived from an EMBL/GenBank/DDBJ whole genome shotgun (WGS) entry which is preliminary data.</text>
</comment>
<feature type="compositionally biased region" description="Basic and acidic residues" evidence="1">
    <location>
        <begin position="146"/>
        <end position="159"/>
    </location>
</feature>
<dbReference type="RefSeq" id="WP_234250588.1">
    <property type="nucleotide sequence ID" value="NZ_JABFTQ010000005.1"/>
</dbReference>
<keyword evidence="3" id="KW-1185">Reference proteome</keyword>
<evidence type="ECO:0000256" key="1">
    <source>
        <dbReference type="SAM" id="MobiDB-lite"/>
    </source>
</evidence>
<evidence type="ECO:0000313" key="2">
    <source>
        <dbReference type="EMBL" id="MCE8047065.1"/>
    </source>
</evidence>
<reference evidence="2 3" key="1">
    <citation type="journal article" date="2021" name="Front. Microbiol.">
        <title>Aerobic Denitrification and Heterotrophic Sulfur Oxidation in the Genus Halomonas Revealed by Six Novel Species Characterizations and Genome-Based Analysis.</title>
        <authorList>
            <person name="Wang L."/>
            <person name="Shao Z."/>
        </authorList>
    </citation>
    <scope>NUCLEOTIDE SEQUENCE [LARGE SCALE GENOMIC DNA]</scope>
    <source>
        <strain evidence="2 3">MCCC 1A05748</strain>
    </source>
</reference>
<protein>
    <submittedName>
        <fullName evidence="2">Uncharacterized protein</fullName>
    </submittedName>
</protein>
<proteinExistence type="predicted"/>
<gene>
    <name evidence="2" type="ORF">HOP60_10020</name>
</gene>
<feature type="region of interest" description="Disordered" evidence="1">
    <location>
        <begin position="142"/>
        <end position="170"/>
    </location>
</feature>
<organism evidence="2 3">
    <name type="scientific">Billgrantia desiderata</name>
    <dbReference type="NCBI Taxonomy" id="52021"/>
    <lineage>
        <taxon>Bacteria</taxon>
        <taxon>Pseudomonadati</taxon>
        <taxon>Pseudomonadota</taxon>
        <taxon>Gammaproteobacteria</taxon>
        <taxon>Oceanospirillales</taxon>
        <taxon>Halomonadaceae</taxon>
        <taxon>Billgrantia</taxon>
    </lineage>
</organism>
<name>A0ABS9B4K6_9GAMM</name>
<sequence>MTKPTHTHRTQGGRYAEVSQHAGAGPLEGQQLVIYHDLGRDVQSATTADDWRLHWRPIAPDDCPVCMGAGTDQIKGNKSRPCGGCYGLGKVKKDGETPADMWELAEVAQRIIIALENDVTEMSGYLALPGVMVMVKRQRQQMIDDSTARQEQEWRDGKGRGPGGRRHVGD</sequence>
<evidence type="ECO:0000313" key="3">
    <source>
        <dbReference type="Proteomes" id="UP001320154"/>
    </source>
</evidence>
<accession>A0ABS9B4K6</accession>
<dbReference type="Proteomes" id="UP001320154">
    <property type="component" value="Unassembled WGS sequence"/>
</dbReference>
<dbReference type="EMBL" id="JABFTQ010000005">
    <property type="protein sequence ID" value="MCE8047065.1"/>
    <property type="molecule type" value="Genomic_DNA"/>
</dbReference>